<feature type="compositionally biased region" description="Basic residues" evidence="1">
    <location>
        <begin position="109"/>
        <end position="120"/>
    </location>
</feature>
<evidence type="ECO:0000313" key="3">
    <source>
        <dbReference type="Proteomes" id="UP000076744"/>
    </source>
</evidence>
<gene>
    <name evidence="2" type="ORF">ISF_09978</name>
</gene>
<accession>A0A166XFQ5</accession>
<protein>
    <submittedName>
        <fullName evidence="2">Uncharacterized protein</fullName>
    </submittedName>
</protein>
<dbReference type="Proteomes" id="UP000076744">
    <property type="component" value="Unassembled WGS sequence"/>
</dbReference>
<reference evidence="2 3" key="1">
    <citation type="journal article" date="2016" name="Genome Biol. Evol.">
        <title>Divergent and convergent evolution of fungal pathogenicity.</title>
        <authorList>
            <person name="Shang Y."/>
            <person name="Xiao G."/>
            <person name="Zheng P."/>
            <person name="Cen K."/>
            <person name="Zhan S."/>
            <person name="Wang C."/>
        </authorList>
    </citation>
    <scope>NUCLEOTIDE SEQUENCE [LARGE SCALE GENOMIC DNA]</scope>
    <source>
        <strain evidence="2 3">ARSEF 2679</strain>
    </source>
</reference>
<evidence type="ECO:0000313" key="2">
    <source>
        <dbReference type="EMBL" id="OAA35762.1"/>
    </source>
</evidence>
<feature type="region of interest" description="Disordered" evidence="1">
    <location>
        <begin position="1"/>
        <end position="120"/>
    </location>
</feature>
<organism evidence="2 3">
    <name type="scientific">Cordyceps fumosorosea (strain ARSEF 2679)</name>
    <name type="common">Isaria fumosorosea</name>
    <dbReference type="NCBI Taxonomy" id="1081104"/>
    <lineage>
        <taxon>Eukaryota</taxon>
        <taxon>Fungi</taxon>
        <taxon>Dikarya</taxon>
        <taxon>Ascomycota</taxon>
        <taxon>Pezizomycotina</taxon>
        <taxon>Sordariomycetes</taxon>
        <taxon>Hypocreomycetidae</taxon>
        <taxon>Hypocreales</taxon>
        <taxon>Cordycipitaceae</taxon>
        <taxon>Cordyceps</taxon>
    </lineage>
</organism>
<keyword evidence="3" id="KW-1185">Reference proteome</keyword>
<sequence>MVNDGDCDSLSGDANSDSSSDSDGGNDDDDDDYNDDGSSSNSDGEDGGCTIKRKADQSPLVTSSDDGYTDGLSDDNMAVKTPRPHKRQKVAHKAVDISPNYSQNPTPHSRGRPLRSPRRA</sequence>
<feature type="compositionally biased region" description="Low complexity" evidence="1">
    <location>
        <begin position="8"/>
        <end position="23"/>
    </location>
</feature>
<dbReference type="GeneID" id="30026270"/>
<feature type="compositionally biased region" description="Acidic residues" evidence="1">
    <location>
        <begin position="24"/>
        <end position="35"/>
    </location>
</feature>
<name>A0A166XFQ5_CORFA</name>
<feature type="compositionally biased region" description="Basic residues" evidence="1">
    <location>
        <begin position="82"/>
        <end position="92"/>
    </location>
</feature>
<dbReference type="RefSeq" id="XP_018699235.1">
    <property type="nucleotide sequence ID" value="XM_018853577.1"/>
</dbReference>
<dbReference type="AlphaFoldDB" id="A0A166XFQ5"/>
<evidence type="ECO:0000256" key="1">
    <source>
        <dbReference type="SAM" id="MobiDB-lite"/>
    </source>
</evidence>
<proteinExistence type="predicted"/>
<dbReference type="EMBL" id="AZHB01000118">
    <property type="protein sequence ID" value="OAA35762.1"/>
    <property type="molecule type" value="Genomic_DNA"/>
</dbReference>
<comment type="caution">
    <text evidence="2">The sequence shown here is derived from an EMBL/GenBank/DDBJ whole genome shotgun (WGS) entry which is preliminary data.</text>
</comment>